<evidence type="ECO:0000313" key="2">
    <source>
        <dbReference type="EMBL" id="KAK1132063.1"/>
    </source>
</evidence>
<evidence type="ECO:0000313" key="3">
    <source>
        <dbReference type="Proteomes" id="UP001177670"/>
    </source>
</evidence>
<dbReference type="EMBL" id="JAHYIQ010000005">
    <property type="protein sequence ID" value="KAK1132063.1"/>
    <property type="molecule type" value="Genomic_DNA"/>
</dbReference>
<protein>
    <submittedName>
        <fullName evidence="2">Uncharacterized protein</fullName>
    </submittedName>
</protein>
<evidence type="ECO:0000256" key="1">
    <source>
        <dbReference type="SAM" id="Coils"/>
    </source>
</evidence>
<sequence length="217" mass="25808">MGESRRMSARRNKNTKKVELNDLIKREKEQYTKMNSEFNWQDLFKYILKCVLYRVDELHQIVVKGLRQCSHEVVDQFLMITFELDRENATRQVDNRLIGDIKMADNLFGLKFEYKSAGVSDSEKLHIMPVENIIQIVHNSSLKYRNEEMLLTIRTKFDKAEYEEKLNEYYEKYSPIISRRAFENTTIDKLRSKNSESELTDFLGVKTMKLSKIENVL</sequence>
<feature type="coiled-coil region" evidence="1">
    <location>
        <begin position="10"/>
        <end position="37"/>
    </location>
</feature>
<accession>A0AA40G7B6</accession>
<keyword evidence="1" id="KW-0175">Coiled coil</keyword>
<comment type="caution">
    <text evidence="2">The sequence shown here is derived from an EMBL/GenBank/DDBJ whole genome shotgun (WGS) entry which is preliminary data.</text>
</comment>
<gene>
    <name evidence="2" type="ORF">K0M31_016201</name>
</gene>
<keyword evidence="3" id="KW-1185">Reference proteome</keyword>
<proteinExistence type="predicted"/>
<dbReference type="AlphaFoldDB" id="A0AA40G7B6"/>
<name>A0AA40G7B6_9HYME</name>
<organism evidence="2 3">
    <name type="scientific">Melipona bicolor</name>
    <dbReference type="NCBI Taxonomy" id="60889"/>
    <lineage>
        <taxon>Eukaryota</taxon>
        <taxon>Metazoa</taxon>
        <taxon>Ecdysozoa</taxon>
        <taxon>Arthropoda</taxon>
        <taxon>Hexapoda</taxon>
        <taxon>Insecta</taxon>
        <taxon>Pterygota</taxon>
        <taxon>Neoptera</taxon>
        <taxon>Endopterygota</taxon>
        <taxon>Hymenoptera</taxon>
        <taxon>Apocrita</taxon>
        <taxon>Aculeata</taxon>
        <taxon>Apoidea</taxon>
        <taxon>Anthophila</taxon>
        <taxon>Apidae</taxon>
        <taxon>Melipona</taxon>
    </lineage>
</organism>
<reference evidence="2" key="1">
    <citation type="submission" date="2021-10" db="EMBL/GenBank/DDBJ databases">
        <title>Melipona bicolor Genome sequencing and assembly.</title>
        <authorList>
            <person name="Araujo N.S."/>
            <person name="Arias M.C."/>
        </authorList>
    </citation>
    <scope>NUCLEOTIDE SEQUENCE</scope>
    <source>
        <strain evidence="2">USP_2M_L1-L4_2017</strain>
        <tissue evidence="2">Whole body</tissue>
    </source>
</reference>
<dbReference type="Proteomes" id="UP001177670">
    <property type="component" value="Unassembled WGS sequence"/>
</dbReference>